<proteinExistence type="predicted"/>
<dbReference type="SUPFAM" id="SSF56784">
    <property type="entry name" value="HAD-like"/>
    <property type="match status" value="1"/>
</dbReference>
<dbReference type="NCBIfam" id="TIGR01549">
    <property type="entry name" value="HAD-SF-IA-v1"/>
    <property type="match status" value="1"/>
</dbReference>
<dbReference type="GO" id="GO:0016787">
    <property type="term" value="F:hydrolase activity"/>
    <property type="evidence" value="ECO:0007669"/>
    <property type="project" value="UniProtKB-KW"/>
</dbReference>
<dbReference type="Pfam" id="PF13419">
    <property type="entry name" value="HAD_2"/>
    <property type="match status" value="1"/>
</dbReference>
<organism evidence="5 6">
    <name type="scientific">Lactococcus formosensis</name>
    <dbReference type="NCBI Taxonomy" id="1281486"/>
    <lineage>
        <taxon>Bacteria</taxon>
        <taxon>Bacillati</taxon>
        <taxon>Bacillota</taxon>
        <taxon>Bacilli</taxon>
        <taxon>Lactobacillales</taxon>
        <taxon>Streptococcaceae</taxon>
        <taxon>Lactococcus</taxon>
    </lineage>
</organism>
<evidence type="ECO:0000313" key="4">
    <source>
        <dbReference type="EMBL" id="MDG6192755.1"/>
    </source>
</evidence>
<reference evidence="5" key="1">
    <citation type="journal article" date="2022" name="Front. Microbiol.">
        <title>Feed Insects as a Reservoir of Granadaene-Producing Lactococci.</title>
        <authorList>
            <person name="Neuzil-Bunesova V."/>
            <person name="Ramirez Garcia A."/>
            <person name="Modrackova N."/>
            <person name="Makovska M."/>
            <person name="Sabolova M."/>
            <person name="Sproer C."/>
            <person name="Bunk B."/>
            <person name="Blom J."/>
            <person name="Schwab C."/>
        </authorList>
    </citation>
    <scope>NUCLEOTIDE SEQUENCE</scope>
    <source>
        <strain evidence="5">I4/6O</strain>
    </source>
</reference>
<dbReference type="Gene3D" id="1.10.150.240">
    <property type="entry name" value="Putative phosphatase, domain 2"/>
    <property type="match status" value="1"/>
</dbReference>
<dbReference type="Proteomes" id="UP001056730">
    <property type="component" value="Chromosome"/>
</dbReference>
<dbReference type="GeneID" id="89494449"/>
<evidence type="ECO:0000256" key="3">
    <source>
        <dbReference type="ARBA" id="ARBA00022842"/>
    </source>
</evidence>
<sequence length="229" mass="27247">MEEIKNIIFDWDNTLFPFKKYWEIAHRKVFLDLIDFQDGFSIDDFMAKYRELDEQLWPLVHEGKMTIAQLREERVRQVLDYYAIHYKENFVRLFFDIFLTALLEEIEVDHDLLTKIKELSQNYNIAILSNGESWEQREKIKRFGFENLFPVYISAETGFAKPDQAAFRNILEKENFERKATLMVGDLVEHDILPAQELGLATAYIGYNDSKIADENYKSIQSFLEDFLK</sequence>
<dbReference type="InterPro" id="IPR051400">
    <property type="entry name" value="HAD-like_hydrolase"/>
</dbReference>
<keyword evidence="3" id="KW-0460">Magnesium</keyword>
<dbReference type="KEGG" id="lfo:LMK00_01690"/>
<evidence type="ECO:0000313" key="5">
    <source>
        <dbReference type="EMBL" id="USJ20730.1"/>
    </source>
</evidence>
<dbReference type="SFLD" id="SFLDS00003">
    <property type="entry name" value="Haloacid_Dehalogenase"/>
    <property type="match status" value="1"/>
</dbReference>
<comment type="cofactor">
    <cofactor evidence="1">
        <name>Mg(2+)</name>
        <dbReference type="ChEBI" id="CHEBI:18420"/>
    </cofactor>
</comment>
<dbReference type="SFLD" id="SFLDG01129">
    <property type="entry name" value="C1.5:_HAD__Beta-PGM__Phosphata"/>
    <property type="match status" value="1"/>
</dbReference>
<reference evidence="4" key="2">
    <citation type="submission" date="2022-06" db="EMBL/GenBank/DDBJ databases">
        <title>Lactococcus from bovine mastitis in China.</title>
        <authorList>
            <person name="Lin Y."/>
            <person name="Han B."/>
        </authorList>
    </citation>
    <scope>NUCLEOTIDE SEQUENCE</scope>
    <source>
        <strain evidence="4">Hebei-B-39</strain>
    </source>
</reference>
<accession>A0A9Q8Y296</accession>
<dbReference type="RefSeq" id="WP_017369383.1">
    <property type="nucleotide sequence ID" value="NZ_BOVP01000001.1"/>
</dbReference>
<keyword evidence="2 5" id="KW-0378">Hydrolase</keyword>
<dbReference type="InterPro" id="IPR006439">
    <property type="entry name" value="HAD-SF_hydro_IA"/>
</dbReference>
<dbReference type="InterPro" id="IPR036412">
    <property type="entry name" value="HAD-like_sf"/>
</dbReference>
<dbReference type="Gene3D" id="3.40.50.1000">
    <property type="entry name" value="HAD superfamily/HAD-like"/>
    <property type="match status" value="1"/>
</dbReference>
<dbReference type="GO" id="GO:0044281">
    <property type="term" value="P:small molecule metabolic process"/>
    <property type="evidence" value="ECO:0007669"/>
    <property type="project" value="UniProtKB-ARBA"/>
</dbReference>
<dbReference type="InterPro" id="IPR023214">
    <property type="entry name" value="HAD_sf"/>
</dbReference>
<dbReference type="EMBL" id="JAMWGI010000001">
    <property type="protein sequence ID" value="MDG6192755.1"/>
    <property type="molecule type" value="Genomic_DNA"/>
</dbReference>
<protein>
    <submittedName>
        <fullName evidence="5">HAD family hydrolase</fullName>
    </submittedName>
</protein>
<dbReference type="EMBL" id="CP086395">
    <property type="protein sequence ID" value="USJ20730.1"/>
    <property type="molecule type" value="Genomic_DNA"/>
</dbReference>
<name>A0A9Q8Y296_9LACT</name>
<evidence type="ECO:0000313" key="6">
    <source>
        <dbReference type="Proteomes" id="UP001056730"/>
    </source>
</evidence>
<dbReference type="InterPro" id="IPR023198">
    <property type="entry name" value="PGP-like_dom2"/>
</dbReference>
<dbReference type="Proteomes" id="UP001153203">
    <property type="component" value="Unassembled WGS sequence"/>
</dbReference>
<dbReference type="PANTHER" id="PTHR46470">
    <property type="entry name" value="N-ACYLNEURAMINATE-9-PHOSPHATASE"/>
    <property type="match status" value="1"/>
</dbReference>
<dbReference type="InterPro" id="IPR041492">
    <property type="entry name" value="HAD_2"/>
</dbReference>
<evidence type="ECO:0000256" key="1">
    <source>
        <dbReference type="ARBA" id="ARBA00001946"/>
    </source>
</evidence>
<gene>
    <name evidence="5" type="ORF">LMK00_01690</name>
    <name evidence="4" type="ORF">NF708_01885</name>
</gene>
<dbReference type="AlphaFoldDB" id="A0A9Q8Y296"/>
<evidence type="ECO:0000256" key="2">
    <source>
        <dbReference type="ARBA" id="ARBA00022801"/>
    </source>
</evidence>